<feature type="transmembrane region" description="Helical" evidence="1">
    <location>
        <begin position="51"/>
        <end position="72"/>
    </location>
</feature>
<evidence type="ECO:0008006" key="4">
    <source>
        <dbReference type="Google" id="ProtNLM"/>
    </source>
</evidence>
<dbReference type="Proteomes" id="UP000055014">
    <property type="component" value="Unassembled WGS sequence"/>
</dbReference>
<dbReference type="EMBL" id="LGGW01000193">
    <property type="protein sequence ID" value="KUK85690.1"/>
    <property type="molecule type" value="Genomic_DNA"/>
</dbReference>
<sequence>MIILEYFEKLLIRIGLVCITVALVLSLLRRVGLNLGRLPGDIHIKRSNFELWFPITSGLIASVIITGALWLWRIVRRLF</sequence>
<protein>
    <recommendedName>
        <fullName evidence="4">DUF2905 domain-containing protein</fullName>
    </recommendedName>
</protein>
<dbReference type="PATRIC" id="fig|1236046.5.peg.1599"/>
<evidence type="ECO:0000313" key="2">
    <source>
        <dbReference type="EMBL" id="KUK85690.1"/>
    </source>
</evidence>
<feature type="transmembrane region" description="Helical" evidence="1">
    <location>
        <begin position="12"/>
        <end position="31"/>
    </location>
</feature>
<accession>A0A124FZX0</accession>
<keyword evidence="1" id="KW-0472">Membrane</keyword>
<evidence type="ECO:0000313" key="3">
    <source>
        <dbReference type="Proteomes" id="UP000055014"/>
    </source>
</evidence>
<organism evidence="2 3">
    <name type="scientific">Mesotoga infera</name>
    <dbReference type="NCBI Taxonomy" id="1236046"/>
    <lineage>
        <taxon>Bacteria</taxon>
        <taxon>Thermotogati</taxon>
        <taxon>Thermotogota</taxon>
        <taxon>Thermotogae</taxon>
        <taxon>Kosmotogales</taxon>
        <taxon>Kosmotogaceae</taxon>
        <taxon>Mesotoga</taxon>
    </lineage>
</organism>
<evidence type="ECO:0000256" key="1">
    <source>
        <dbReference type="SAM" id="Phobius"/>
    </source>
</evidence>
<reference evidence="3" key="1">
    <citation type="journal article" date="2015" name="MBio">
        <title>Genome-Resolved Metagenomic Analysis Reveals Roles for Candidate Phyla and Other Microbial Community Members in Biogeochemical Transformations in Oil Reservoirs.</title>
        <authorList>
            <person name="Hu P."/>
            <person name="Tom L."/>
            <person name="Singh A."/>
            <person name="Thomas B.C."/>
            <person name="Baker B.J."/>
            <person name="Piceno Y.M."/>
            <person name="Andersen G.L."/>
            <person name="Banfield J.F."/>
        </authorList>
    </citation>
    <scope>NUCLEOTIDE SEQUENCE [LARGE SCALE GENOMIC DNA]</scope>
</reference>
<dbReference type="PANTHER" id="PTHR36443">
    <property type="entry name" value="BSR5223 PROTEIN"/>
    <property type="match status" value="1"/>
</dbReference>
<proteinExistence type="predicted"/>
<name>A0A124FZX0_9BACT</name>
<dbReference type="InterPro" id="IPR021320">
    <property type="entry name" value="DUF2905"/>
</dbReference>
<dbReference type="PANTHER" id="PTHR36443:SF1">
    <property type="entry name" value="BSR5223 PROTEIN"/>
    <property type="match status" value="1"/>
</dbReference>
<dbReference type="AlphaFoldDB" id="A0A124FZX0"/>
<dbReference type="Pfam" id="PF11146">
    <property type="entry name" value="DUF2905"/>
    <property type="match status" value="1"/>
</dbReference>
<gene>
    <name evidence="2" type="ORF">XE02_1473</name>
</gene>
<keyword evidence="1" id="KW-1133">Transmembrane helix</keyword>
<comment type="caution">
    <text evidence="2">The sequence shown here is derived from an EMBL/GenBank/DDBJ whole genome shotgun (WGS) entry which is preliminary data.</text>
</comment>
<keyword evidence="1" id="KW-0812">Transmembrane</keyword>